<keyword evidence="1" id="KW-1133">Transmembrane helix</keyword>
<comment type="caution">
    <text evidence="2">The sequence shown here is derived from an EMBL/GenBank/DDBJ whole genome shotgun (WGS) entry which is preliminary data.</text>
</comment>
<evidence type="ECO:0000256" key="1">
    <source>
        <dbReference type="SAM" id="Phobius"/>
    </source>
</evidence>
<proteinExistence type="predicted"/>
<dbReference type="RefSeq" id="WP_343938270.1">
    <property type="nucleotide sequence ID" value="NZ_BAAABU010000023.1"/>
</dbReference>
<gene>
    <name evidence="2" type="ORF">GCM10010492_65600</name>
</gene>
<feature type="transmembrane region" description="Helical" evidence="1">
    <location>
        <begin position="119"/>
        <end position="137"/>
    </location>
</feature>
<dbReference type="EMBL" id="BAAABU010000023">
    <property type="protein sequence ID" value="GAA0255609.1"/>
    <property type="molecule type" value="Genomic_DNA"/>
</dbReference>
<keyword evidence="1" id="KW-0472">Membrane</keyword>
<feature type="transmembrane region" description="Helical" evidence="1">
    <location>
        <begin position="70"/>
        <end position="87"/>
    </location>
</feature>
<dbReference type="Proteomes" id="UP001500416">
    <property type="component" value="Unassembled WGS sequence"/>
</dbReference>
<accession>A0ABN0UMW7</accession>
<feature type="transmembrane region" description="Helical" evidence="1">
    <location>
        <begin position="47"/>
        <end position="64"/>
    </location>
</feature>
<organism evidence="2 3">
    <name type="scientific">Saccharothrix mutabilis subsp. mutabilis</name>
    <dbReference type="NCBI Taxonomy" id="66855"/>
    <lineage>
        <taxon>Bacteria</taxon>
        <taxon>Bacillati</taxon>
        <taxon>Actinomycetota</taxon>
        <taxon>Actinomycetes</taxon>
        <taxon>Pseudonocardiales</taxon>
        <taxon>Pseudonocardiaceae</taxon>
        <taxon>Saccharothrix</taxon>
    </lineage>
</organism>
<sequence>MHGHGGGAVGLPLGFTLLRLVLLIAVTLAAGWALTRPFTRTGLRTRRVVTAAAAAGGVASLLVADARWLPAPAAAGVLLCLCTPPLLRDRFPGVARCVVALVVLGTAAAAVWFTGPPLAGAHVVLMAGFAGVAWVALCPPTLMVRLVGIGLGVALLVSLAQITVAGHLVTPPAGRPVLSRVPVGATPVDVLVVPHRPGWNLVHTAGPLKVGNAPNALVDAEERPGASGRWALVWLGEVRASLWLERDGVRATMPVSPGKEPWDGPDVRGPEAPEHASAVLASLLTGRPADQPWPALTEADATALRATVAEIPGPIALAGDSSDRSAKAAEVVRAEAARLGKPVRDTAADVVLLGGRPGPGRVHPAPWLRPPDLSGPEAQRYARALEAAFPGESPTTAGLAAWTAGRSR</sequence>
<name>A0ABN0UMW7_9PSEU</name>
<evidence type="ECO:0000313" key="3">
    <source>
        <dbReference type="Proteomes" id="UP001500416"/>
    </source>
</evidence>
<keyword evidence="1" id="KW-0812">Transmembrane</keyword>
<keyword evidence="3" id="KW-1185">Reference proteome</keyword>
<protein>
    <submittedName>
        <fullName evidence="2">Uncharacterized protein</fullName>
    </submittedName>
</protein>
<feature type="transmembrane region" description="Helical" evidence="1">
    <location>
        <begin position="12"/>
        <end position="35"/>
    </location>
</feature>
<feature type="transmembrane region" description="Helical" evidence="1">
    <location>
        <begin position="149"/>
        <end position="169"/>
    </location>
</feature>
<reference evidence="2 3" key="1">
    <citation type="journal article" date="2019" name="Int. J. Syst. Evol. Microbiol.">
        <title>The Global Catalogue of Microorganisms (GCM) 10K type strain sequencing project: providing services to taxonomists for standard genome sequencing and annotation.</title>
        <authorList>
            <consortium name="The Broad Institute Genomics Platform"/>
            <consortium name="The Broad Institute Genome Sequencing Center for Infectious Disease"/>
            <person name="Wu L."/>
            <person name="Ma J."/>
        </authorList>
    </citation>
    <scope>NUCLEOTIDE SEQUENCE [LARGE SCALE GENOMIC DNA]</scope>
    <source>
        <strain evidence="2 3">JCM 3380</strain>
    </source>
</reference>
<evidence type="ECO:0000313" key="2">
    <source>
        <dbReference type="EMBL" id="GAA0255609.1"/>
    </source>
</evidence>
<feature type="transmembrane region" description="Helical" evidence="1">
    <location>
        <begin position="94"/>
        <end position="113"/>
    </location>
</feature>
<dbReference type="InterPro" id="IPR046206">
    <property type="entry name" value="DUF6239"/>
</dbReference>
<dbReference type="Pfam" id="PF19752">
    <property type="entry name" value="DUF6239"/>
    <property type="match status" value="1"/>
</dbReference>